<name>A0AAU7C6I9_9BACT</name>
<gene>
    <name evidence="2" type="ORF">V5E97_20695</name>
</gene>
<protein>
    <submittedName>
        <fullName evidence="2">Uncharacterized protein</fullName>
    </submittedName>
</protein>
<feature type="compositionally biased region" description="Basic and acidic residues" evidence="1">
    <location>
        <begin position="116"/>
        <end position="126"/>
    </location>
</feature>
<organism evidence="2">
    <name type="scientific">Singulisphaera sp. Ch08</name>
    <dbReference type="NCBI Taxonomy" id="3120278"/>
    <lineage>
        <taxon>Bacteria</taxon>
        <taxon>Pseudomonadati</taxon>
        <taxon>Planctomycetota</taxon>
        <taxon>Planctomycetia</taxon>
        <taxon>Isosphaerales</taxon>
        <taxon>Isosphaeraceae</taxon>
        <taxon>Singulisphaera</taxon>
    </lineage>
</organism>
<feature type="region of interest" description="Disordered" evidence="1">
    <location>
        <begin position="116"/>
        <end position="141"/>
    </location>
</feature>
<reference evidence="2" key="1">
    <citation type="submission" date="2024-05" db="EMBL/GenBank/DDBJ databases">
        <title>Planctomycetes of the genus Singulisphaera possess chitinolytic capabilities.</title>
        <authorList>
            <person name="Ivanova A."/>
        </authorList>
    </citation>
    <scope>NUCLEOTIDE SEQUENCE</scope>
    <source>
        <strain evidence="2">Ch08T</strain>
    </source>
</reference>
<dbReference type="EMBL" id="CP155447">
    <property type="protein sequence ID" value="XBH00776.1"/>
    <property type="molecule type" value="Genomic_DNA"/>
</dbReference>
<evidence type="ECO:0000313" key="2">
    <source>
        <dbReference type="EMBL" id="XBH00776.1"/>
    </source>
</evidence>
<dbReference type="AlphaFoldDB" id="A0AAU7C6I9"/>
<evidence type="ECO:0000256" key="1">
    <source>
        <dbReference type="SAM" id="MobiDB-lite"/>
    </source>
</evidence>
<sequence length="165" mass="18035">MLNRTNRTLSANLNGLNLGTRSIAVTANINIGDLQTLRTRHVHRVVMRDGMHGYLPSSMILSRGEIPVIPGSLPVPSWLVQSRSVRPWGEFAAEMFTVSDRPCRQGESQAFSLERVLDPQESDRSKRERKPVTTGKRSKVEKRFGLASARAAQATAAAILAATGG</sequence>
<accession>A0AAU7C6I9</accession>
<proteinExistence type="predicted"/>
<dbReference type="RefSeq" id="WP_406693448.1">
    <property type="nucleotide sequence ID" value="NZ_CP155447.1"/>
</dbReference>